<dbReference type="AlphaFoldDB" id="A0A931LRR1"/>
<accession>A0A931LRR1</accession>
<evidence type="ECO:0000313" key="2">
    <source>
        <dbReference type="EMBL" id="MBI1756260.1"/>
    </source>
</evidence>
<dbReference type="Proteomes" id="UP000727962">
    <property type="component" value="Unassembled WGS sequence"/>
</dbReference>
<evidence type="ECO:0008006" key="4">
    <source>
        <dbReference type="Google" id="ProtNLM"/>
    </source>
</evidence>
<evidence type="ECO:0000313" key="3">
    <source>
        <dbReference type="Proteomes" id="UP000727962"/>
    </source>
</evidence>
<sequence>MTPLLLAAAMLAAGPTFAYLGQSSEGLGGFTIRLEEGWTAKLPGGDVAPKLRETREPEFLGPRDARLHVDRLLAPSPELLKATIQELGQAEQRNSEGFRPLHFRGRHGGLYLLVRKHGNTQPYWEIAKMTLGKELFSLVAAYGSKPRSADLDRLEAMIRSLEPYPTPSG</sequence>
<dbReference type="EMBL" id="JACOSL010000026">
    <property type="protein sequence ID" value="MBI1756260.1"/>
    <property type="molecule type" value="Genomic_DNA"/>
</dbReference>
<comment type="caution">
    <text evidence="2">The sequence shown here is derived from an EMBL/GenBank/DDBJ whole genome shotgun (WGS) entry which is preliminary data.</text>
</comment>
<feature type="chain" id="PRO_5037159842" description="DUF1795 domain-containing protein" evidence="1">
    <location>
        <begin position="19"/>
        <end position="169"/>
    </location>
</feature>
<protein>
    <recommendedName>
        <fullName evidence="4">DUF1795 domain-containing protein</fullName>
    </recommendedName>
</protein>
<organism evidence="2 3">
    <name type="scientific">Fimbriimonas ginsengisoli</name>
    <dbReference type="NCBI Taxonomy" id="1005039"/>
    <lineage>
        <taxon>Bacteria</taxon>
        <taxon>Bacillati</taxon>
        <taxon>Armatimonadota</taxon>
        <taxon>Fimbriimonadia</taxon>
        <taxon>Fimbriimonadales</taxon>
        <taxon>Fimbriimonadaceae</taxon>
        <taxon>Fimbriimonas</taxon>
    </lineage>
</organism>
<proteinExistence type="predicted"/>
<keyword evidence="1" id="KW-0732">Signal</keyword>
<reference evidence="2" key="1">
    <citation type="submission" date="2020-07" db="EMBL/GenBank/DDBJ databases">
        <title>Huge and variable diversity of episymbiotic CPR bacteria and DPANN archaea in groundwater ecosystems.</title>
        <authorList>
            <person name="He C.Y."/>
            <person name="Keren R."/>
            <person name="Whittaker M."/>
            <person name="Farag I.F."/>
            <person name="Doudna J."/>
            <person name="Cate J.H.D."/>
            <person name="Banfield J.F."/>
        </authorList>
    </citation>
    <scope>NUCLEOTIDE SEQUENCE</scope>
    <source>
        <strain evidence="2">NC_groundwater_17_Pr7_B-0.1um_64_12</strain>
    </source>
</reference>
<gene>
    <name evidence="2" type="ORF">HYR64_04035</name>
</gene>
<evidence type="ECO:0000256" key="1">
    <source>
        <dbReference type="SAM" id="SignalP"/>
    </source>
</evidence>
<feature type="signal peptide" evidence="1">
    <location>
        <begin position="1"/>
        <end position="18"/>
    </location>
</feature>
<name>A0A931LRR1_FIMGI</name>